<reference evidence="1 2" key="1">
    <citation type="journal article" date="2015" name="Nat. Commun.">
        <title>Lucilia cuprina genome unlocks parasitic fly biology to underpin future interventions.</title>
        <authorList>
            <person name="Anstead C.A."/>
            <person name="Korhonen P.K."/>
            <person name="Young N.D."/>
            <person name="Hall R.S."/>
            <person name="Jex A.R."/>
            <person name="Murali S.C."/>
            <person name="Hughes D.S."/>
            <person name="Lee S.F."/>
            <person name="Perry T."/>
            <person name="Stroehlein A.J."/>
            <person name="Ansell B.R."/>
            <person name="Breugelmans B."/>
            <person name="Hofmann A."/>
            <person name="Qu J."/>
            <person name="Dugan S."/>
            <person name="Lee S.L."/>
            <person name="Chao H."/>
            <person name="Dinh H."/>
            <person name="Han Y."/>
            <person name="Doddapaneni H.V."/>
            <person name="Worley K.C."/>
            <person name="Muzny D.M."/>
            <person name="Ioannidis P."/>
            <person name="Waterhouse R.M."/>
            <person name="Zdobnov E.M."/>
            <person name="James P.J."/>
            <person name="Bagnall N.H."/>
            <person name="Kotze A.C."/>
            <person name="Gibbs R.A."/>
            <person name="Richards S."/>
            <person name="Batterham P."/>
            <person name="Gasser R.B."/>
        </authorList>
    </citation>
    <scope>NUCLEOTIDE SEQUENCE [LARGE SCALE GENOMIC DNA]</scope>
    <source>
        <strain evidence="1 2">LS</strain>
        <tissue evidence="1">Full body</tissue>
    </source>
</reference>
<sequence length="202" mass="23412">MKDNLKLSSLKVTHCFLWHFTFTHRFSKYLENYQPQQFKLLAAMATAQQQHSYIKGLTAAVIFLYSLCSRFPDKYCRPLKKFKSENSSAGLSHTSYSTYYSRLSLTTECPGVCPTRKYKEHANAGIQTRLFQFTMAANNDDDDELYLHTHIHLLLLLLQILKYCQQYFLLARILQPTKQQTKANTSGFKYLGNKLRSSNIVA</sequence>
<name>A0A0L0C8W1_LUCCU</name>
<keyword evidence="2" id="KW-1185">Reference proteome</keyword>
<dbReference type="Proteomes" id="UP000037069">
    <property type="component" value="Unassembled WGS sequence"/>
</dbReference>
<dbReference type="EMBL" id="JRES01000753">
    <property type="protein sequence ID" value="KNC28690.1"/>
    <property type="molecule type" value="Genomic_DNA"/>
</dbReference>
<accession>A0A0L0C8W1</accession>
<comment type="caution">
    <text evidence="1">The sequence shown here is derived from an EMBL/GenBank/DDBJ whole genome shotgun (WGS) entry which is preliminary data.</text>
</comment>
<organism evidence="1 2">
    <name type="scientific">Lucilia cuprina</name>
    <name type="common">Green bottle fly</name>
    <name type="synonym">Australian sheep blowfly</name>
    <dbReference type="NCBI Taxonomy" id="7375"/>
    <lineage>
        <taxon>Eukaryota</taxon>
        <taxon>Metazoa</taxon>
        <taxon>Ecdysozoa</taxon>
        <taxon>Arthropoda</taxon>
        <taxon>Hexapoda</taxon>
        <taxon>Insecta</taxon>
        <taxon>Pterygota</taxon>
        <taxon>Neoptera</taxon>
        <taxon>Endopterygota</taxon>
        <taxon>Diptera</taxon>
        <taxon>Brachycera</taxon>
        <taxon>Muscomorpha</taxon>
        <taxon>Oestroidea</taxon>
        <taxon>Calliphoridae</taxon>
        <taxon>Luciliinae</taxon>
        <taxon>Lucilia</taxon>
    </lineage>
</organism>
<evidence type="ECO:0000313" key="2">
    <source>
        <dbReference type="Proteomes" id="UP000037069"/>
    </source>
</evidence>
<proteinExistence type="predicted"/>
<protein>
    <submittedName>
        <fullName evidence="1">Uncharacterized protein</fullName>
    </submittedName>
</protein>
<evidence type="ECO:0000313" key="1">
    <source>
        <dbReference type="EMBL" id="KNC28690.1"/>
    </source>
</evidence>
<dbReference type="AlphaFoldDB" id="A0A0L0C8W1"/>
<gene>
    <name evidence="1" type="ORF">FF38_09473</name>
</gene>